<dbReference type="Pfam" id="PF12654">
    <property type="entry name" value="DUF3786"/>
    <property type="match status" value="1"/>
</dbReference>
<evidence type="ECO:0000313" key="3">
    <source>
        <dbReference type="Proteomes" id="UP000060487"/>
    </source>
</evidence>
<proteinExistence type="predicted"/>
<organism evidence="2 3">
    <name type="scientific">Candidatus Magnetominusculus xianensis</name>
    <dbReference type="NCBI Taxonomy" id="1748249"/>
    <lineage>
        <taxon>Bacteria</taxon>
        <taxon>Pseudomonadati</taxon>
        <taxon>Nitrospirota</taxon>
        <taxon>Nitrospiria</taxon>
        <taxon>Nitrospirales</taxon>
        <taxon>Nitrospiraceae</taxon>
        <taxon>Candidatus Magnetominusculus</taxon>
    </lineage>
</organism>
<dbReference type="RefSeq" id="WP_085052367.1">
    <property type="nucleotide sequence ID" value="NZ_LNQR01000062.1"/>
</dbReference>
<evidence type="ECO:0000313" key="2">
    <source>
        <dbReference type="EMBL" id="KWT85395.1"/>
    </source>
</evidence>
<sequence length="199" mass="22187">MAGGEDKGWEQLSGHDPDDVCKRGLVSFDRVTNSYIIKSFNWNFNFYAKDRTITCDRPEGDALLNRLGDFYRLSSLWYLNAAKDIALTGQLAMPQNLTGGELFFRGSHVLPLARLAAKYESNKEGFLSSGIDILGGSAAAYGDAAVVLYPYPKIPVTLILWLTDDEFPARAECLLDTSCEFHLPIDIIWMTAMMCILLM</sequence>
<protein>
    <recommendedName>
        <fullName evidence="1">DUF3786 domain-containing protein</fullName>
    </recommendedName>
</protein>
<name>A0ABR5SF47_9BACT</name>
<dbReference type="EMBL" id="LNQR01000062">
    <property type="protein sequence ID" value="KWT85395.1"/>
    <property type="molecule type" value="Genomic_DNA"/>
</dbReference>
<dbReference type="InterPro" id="IPR024264">
    <property type="entry name" value="DUF3786"/>
</dbReference>
<reference evidence="2 3" key="1">
    <citation type="submission" date="2015-11" db="EMBL/GenBank/DDBJ databases">
        <authorList>
            <person name="Lin W."/>
        </authorList>
    </citation>
    <scope>NUCLEOTIDE SEQUENCE [LARGE SCALE GENOMIC DNA]</scope>
    <source>
        <strain evidence="2 3">HCH-1</strain>
    </source>
</reference>
<comment type="caution">
    <text evidence="2">The sequence shown here is derived from an EMBL/GenBank/DDBJ whole genome shotgun (WGS) entry which is preliminary data.</text>
</comment>
<evidence type="ECO:0000259" key="1">
    <source>
        <dbReference type="Pfam" id="PF12654"/>
    </source>
</evidence>
<dbReference type="Proteomes" id="UP000060487">
    <property type="component" value="Unassembled WGS sequence"/>
</dbReference>
<gene>
    <name evidence="2" type="ORF">ASN18_1751</name>
</gene>
<feature type="domain" description="DUF3786" evidence="1">
    <location>
        <begin position="16"/>
        <end position="195"/>
    </location>
</feature>
<keyword evidence="3" id="KW-1185">Reference proteome</keyword>
<accession>A0ABR5SF47</accession>